<sequence>MACIRIKTWLNRFRRQERGSVTVEAIITLPLLIWGVGMTYEFFEVHRYKSTRDKAAYTIADMVSREMLPINATYINNAKTVFDTITNDNGNDALRVTIIKYDEDEDEYSVKWSEVRGPTKLSKLTTADVKDAHATLPAMRDGEELVVVESLSDYPARFDVGFTDGMQVATRVTTIPRFAPQINWSNS</sequence>
<keyword evidence="1" id="KW-1133">Transmembrane helix</keyword>
<keyword evidence="1" id="KW-0812">Transmembrane</keyword>
<comment type="caution">
    <text evidence="2">The sequence shown here is derived from an EMBL/GenBank/DDBJ whole genome shotgun (WGS) entry which is preliminary data.</text>
</comment>
<dbReference type="RefSeq" id="WP_377170325.1">
    <property type="nucleotide sequence ID" value="NZ_JBHTJC010000002.1"/>
</dbReference>
<evidence type="ECO:0000313" key="3">
    <source>
        <dbReference type="Proteomes" id="UP001607157"/>
    </source>
</evidence>
<reference evidence="2 3" key="1">
    <citation type="submission" date="2024-10" db="EMBL/GenBank/DDBJ databases">
        <authorList>
            <person name="Yang X.-N."/>
        </authorList>
    </citation>
    <scope>NUCLEOTIDE SEQUENCE [LARGE SCALE GENOMIC DNA]</scope>
    <source>
        <strain evidence="2 3">CAU 1059</strain>
    </source>
</reference>
<evidence type="ECO:0000256" key="1">
    <source>
        <dbReference type="SAM" id="Phobius"/>
    </source>
</evidence>
<accession>A0ABW7I7R0</accession>
<name>A0ABW7I7R0_9RHOB</name>
<gene>
    <name evidence="2" type="ORF">ACGRVM_09955</name>
</gene>
<organism evidence="2 3">
    <name type="scientific">Roseovarius aquimarinus</name>
    <dbReference type="NCBI Taxonomy" id="1229156"/>
    <lineage>
        <taxon>Bacteria</taxon>
        <taxon>Pseudomonadati</taxon>
        <taxon>Pseudomonadota</taxon>
        <taxon>Alphaproteobacteria</taxon>
        <taxon>Rhodobacterales</taxon>
        <taxon>Roseobacteraceae</taxon>
        <taxon>Roseovarius</taxon>
    </lineage>
</organism>
<evidence type="ECO:0000313" key="2">
    <source>
        <dbReference type="EMBL" id="MFH0254219.1"/>
    </source>
</evidence>
<dbReference type="EMBL" id="JBIHMM010000002">
    <property type="protein sequence ID" value="MFH0254219.1"/>
    <property type="molecule type" value="Genomic_DNA"/>
</dbReference>
<protein>
    <submittedName>
        <fullName evidence="2">TadE/TadG family type IV pilus assembly protein</fullName>
    </submittedName>
</protein>
<keyword evidence="3" id="KW-1185">Reference proteome</keyword>
<dbReference type="Proteomes" id="UP001607157">
    <property type="component" value="Unassembled WGS sequence"/>
</dbReference>
<keyword evidence="1" id="KW-0472">Membrane</keyword>
<proteinExistence type="predicted"/>
<feature type="transmembrane region" description="Helical" evidence="1">
    <location>
        <begin position="21"/>
        <end position="43"/>
    </location>
</feature>